<evidence type="ECO:0000256" key="2">
    <source>
        <dbReference type="ARBA" id="ARBA00038560"/>
    </source>
</evidence>
<evidence type="ECO:0000256" key="3">
    <source>
        <dbReference type="ARBA" id="ARBA00040228"/>
    </source>
</evidence>
<dbReference type="InterPro" id="IPR037925">
    <property type="entry name" value="FlgE/F/G-like"/>
</dbReference>
<dbReference type="PANTHER" id="PTHR30435:SF18">
    <property type="entry name" value="FLAGELLAR BASAL-BODY ROD PROTEIN FLGF"/>
    <property type="match status" value="1"/>
</dbReference>
<name>A0A3B0ZG67_9ZZZZ</name>
<dbReference type="PANTHER" id="PTHR30435">
    <property type="entry name" value="FLAGELLAR PROTEIN"/>
    <property type="match status" value="1"/>
</dbReference>
<accession>A0A3B0ZG67</accession>
<gene>
    <name evidence="7" type="ORF">MNBD_GAMMA18-19</name>
</gene>
<feature type="domain" description="Flagellar hook protein FlgE/F/G-like D1" evidence="6">
    <location>
        <begin position="81"/>
        <end position="147"/>
    </location>
</feature>
<keyword evidence="7" id="KW-0966">Cell projection</keyword>
<evidence type="ECO:0000259" key="4">
    <source>
        <dbReference type="Pfam" id="PF00460"/>
    </source>
</evidence>
<keyword evidence="7" id="KW-0282">Flagellum</keyword>
<proteinExistence type="inferred from homology"/>
<dbReference type="GO" id="GO:0071978">
    <property type="term" value="P:bacterial-type flagellum-dependent swarming motility"/>
    <property type="evidence" value="ECO:0007669"/>
    <property type="project" value="TreeGrafter"/>
</dbReference>
<comment type="similarity">
    <text evidence="1">Belongs to the flagella basal body rod proteins family.</text>
</comment>
<evidence type="ECO:0000259" key="6">
    <source>
        <dbReference type="Pfam" id="PF22692"/>
    </source>
</evidence>
<evidence type="ECO:0000313" key="7">
    <source>
        <dbReference type="EMBL" id="VAW87203.1"/>
    </source>
</evidence>
<sequence>MDRMLYISMSGAKQTMLAQTVNSNNLANVSTHGFREDFFQQRSQQVFGDGHASRVYAMTENPGFKSQAGILDTTGRQLDVAINGDGWFAVQADPQTGEEALTRAGNFKVDEAGFLVTPDGHQVLGDGGPINLPPFEQIEIGTDGTLSILPVGQDAAALAVVDRVKLVNPPMEDLFKGKDGLIRLKNGAGADVDPGVRIVSGALETSNVSAVESLVQMIDLSRRYEMQVKMMKTADRAAEITTQMMRL</sequence>
<dbReference type="EMBL" id="UOFP01000173">
    <property type="protein sequence ID" value="VAW87203.1"/>
    <property type="molecule type" value="Genomic_DNA"/>
</dbReference>
<feature type="domain" description="Flagellar basal-body/hook protein C-terminal" evidence="5">
    <location>
        <begin position="200"/>
        <end position="244"/>
    </location>
</feature>
<dbReference type="InterPro" id="IPR001444">
    <property type="entry name" value="Flag_bb_rod_N"/>
</dbReference>
<dbReference type="AlphaFoldDB" id="A0A3B0ZG67"/>
<feature type="domain" description="Flagellar basal body rod protein N-terminal" evidence="4">
    <location>
        <begin position="5"/>
        <end position="35"/>
    </location>
</feature>
<evidence type="ECO:0000259" key="5">
    <source>
        <dbReference type="Pfam" id="PF06429"/>
    </source>
</evidence>
<keyword evidence="7" id="KW-0969">Cilium</keyword>
<dbReference type="NCBIfam" id="TIGR03506">
    <property type="entry name" value="FlgEFG_subfam"/>
    <property type="match status" value="1"/>
</dbReference>
<dbReference type="Pfam" id="PF00460">
    <property type="entry name" value="Flg_bb_rod"/>
    <property type="match status" value="1"/>
</dbReference>
<dbReference type="Pfam" id="PF22692">
    <property type="entry name" value="LlgE_F_G_D1"/>
    <property type="match status" value="1"/>
</dbReference>
<dbReference type="GO" id="GO:0009288">
    <property type="term" value="C:bacterial-type flagellum"/>
    <property type="evidence" value="ECO:0007669"/>
    <property type="project" value="TreeGrafter"/>
</dbReference>
<dbReference type="NCBIfam" id="NF009280">
    <property type="entry name" value="PRK12640.1"/>
    <property type="match status" value="1"/>
</dbReference>
<protein>
    <recommendedName>
        <fullName evidence="3">Flagellar basal-body rod protein FlgF</fullName>
    </recommendedName>
</protein>
<dbReference type="SUPFAM" id="SSF117143">
    <property type="entry name" value="Flagellar hook protein flgE"/>
    <property type="match status" value="1"/>
</dbReference>
<comment type="subunit">
    <text evidence="2">The basal body constitutes a major portion of the flagellar organelle and consists of five rings (E,L,P,S, and M) mounted on a central rod. The rod consists of about 26 subunits of FlgG in the distal portion, and FlgB, FlgC and FlgF are thought to build up the proximal portion of the rod with about 6 subunits each.</text>
</comment>
<evidence type="ECO:0000256" key="1">
    <source>
        <dbReference type="ARBA" id="ARBA00009677"/>
    </source>
</evidence>
<dbReference type="InterPro" id="IPR053967">
    <property type="entry name" value="LlgE_F_G-like_D1"/>
</dbReference>
<dbReference type="Pfam" id="PF06429">
    <property type="entry name" value="Flg_bbr_C"/>
    <property type="match status" value="1"/>
</dbReference>
<dbReference type="InterPro" id="IPR010930">
    <property type="entry name" value="Flg_bb/hook_C_dom"/>
</dbReference>
<dbReference type="InterPro" id="IPR020013">
    <property type="entry name" value="Flagellar_FlgE/F/G"/>
</dbReference>
<organism evidence="7">
    <name type="scientific">hydrothermal vent metagenome</name>
    <dbReference type="NCBI Taxonomy" id="652676"/>
    <lineage>
        <taxon>unclassified sequences</taxon>
        <taxon>metagenomes</taxon>
        <taxon>ecological metagenomes</taxon>
    </lineage>
</organism>
<reference evidence="7" key="1">
    <citation type="submission" date="2018-06" db="EMBL/GenBank/DDBJ databases">
        <authorList>
            <person name="Zhirakovskaya E."/>
        </authorList>
    </citation>
    <scope>NUCLEOTIDE SEQUENCE</scope>
</reference>